<protein>
    <submittedName>
        <fullName evidence="1">Uncharacterized protein</fullName>
    </submittedName>
</protein>
<dbReference type="EMBL" id="CM042013">
    <property type="protein sequence ID" value="KAI3737765.1"/>
    <property type="molecule type" value="Genomic_DNA"/>
</dbReference>
<sequence>MASSLVENPALMKGAVKLIPKMKELNNWKQLFLTNQIVWPPCAVKFNLSSLKKESFNAKEQVGEAHARATELEKQVEDLKNEIAKQKTKKDAFEPRINVAETKISELNEKLEKLQKTNEEQNIRIRNTEHALKKAEKEKIKVQLKVARYSKELTQFHDSWLPHCLSW</sequence>
<organism evidence="1 2">
    <name type="scientific">Cichorium intybus</name>
    <name type="common">Chicory</name>
    <dbReference type="NCBI Taxonomy" id="13427"/>
    <lineage>
        <taxon>Eukaryota</taxon>
        <taxon>Viridiplantae</taxon>
        <taxon>Streptophyta</taxon>
        <taxon>Embryophyta</taxon>
        <taxon>Tracheophyta</taxon>
        <taxon>Spermatophyta</taxon>
        <taxon>Magnoliopsida</taxon>
        <taxon>eudicotyledons</taxon>
        <taxon>Gunneridae</taxon>
        <taxon>Pentapetalae</taxon>
        <taxon>asterids</taxon>
        <taxon>campanulids</taxon>
        <taxon>Asterales</taxon>
        <taxon>Asteraceae</taxon>
        <taxon>Cichorioideae</taxon>
        <taxon>Cichorieae</taxon>
        <taxon>Cichoriinae</taxon>
        <taxon>Cichorium</taxon>
    </lineage>
</organism>
<name>A0ACB9CU81_CICIN</name>
<evidence type="ECO:0000313" key="2">
    <source>
        <dbReference type="Proteomes" id="UP001055811"/>
    </source>
</evidence>
<proteinExistence type="predicted"/>
<dbReference type="Proteomes" id="UP001055811">
    <property type="component" value="Linkage Group LG05"/>
</dbReference>
<reference evidence="2" key="1">
    <citation type="journal article" date="2022" name="Mol. Ecol. Resour.">
        <title>The genomes of chicory, endive, great burdock and yacon provide insights into Asteraceae palaeo-polyploidization history and plant inulin production.</title>
        <authorList>
            <person name="Fan W."/>
            <person name="Wang S."/>
            <person name="Wang H."/>
            <person name="Wang A."/>
            <person name="Jiang F."/>
            <person name="Liu H."/>
            <person name="Zhao H."/>
            <person name="Xu D."/>
            <person name="Zhang Y."/>
        </authorList>
    </citation>
    <scope>NUCLEOTIDE SEQUENCE [LARGE SCALE GENOMIC DNA]</scope>
    <source>
        <strain evidence="2">cv. Punajuju</strain>
    </source>
</reference>
<keyword evidence="2" id="KW-1185">Reference proteome</keyword>
<evidence type="ECO:0000313" key="1">
    <source>
        <dbReference type="EMBL" id="KAI3737765.1"/>
    </source>
</evidence>
<accession>A0ACB9CU81</accession>
<gene>
    <name evidence="1" type="ORF">L2E82_27777</name>
</gene>
<reference evidence="1 2" key="2">
    <citation type="journal article" date="2022" name="Mol. Ecol. Resour.">
        <title>The genomes of chicory, endive, great burdock and yacon provide insights into Asteraceae paleo-polyploidization history and plant inulin production.</title>
        <authorList>
            <person name="Fan W."/>
            <person name="Wang S."/>
            <person name="Wang H."/>
            <person name="Wang A."/>
            <person name="Jiang F."/>
            <person name="Liu H."/>
            <person name="Zhao H."/>
            <person name="Xu D."/>
            <person name="Zhang Y."/>
        </authorList>
    </citation>
    <scope>NUCLEOTIDE SEQUENCE [LARGE SCALE GENOMIC DNA]</scope>
    <source>
        <strain evidence="2">cv. Punajuju</strain>
        <tissue evidence="1">Leaves</tissue>
    </source>
</reference>
<comment type="caution">
    <text evidence="1">The sequence shown here is derived from an EMBL/GenBank/DDBJ whole genome shotgun (WGS) entry which is preliminary data.</text>
</comment>